<keyword evidence="1" id="KW-0175">Coiled coil</keyword>
<keyword evidence="2" id="KW-1133">Transmembrane helix</keyword>
<keyword evidence="2" id="KW-0812">Transmembrane</keyword>
<accession>A0A1F7X6Y3</accession>
<sequence>MDYKLSSIKITGHPGDGGWAQIHEFRPEESMKLKNRGHLFAVFATKTFEEGVDRVFQGRELLTRLHEEYFGENTKTAFNALKDAVNKVASEFKNLWGNVEISASSIVGDVVYTAASGGAKTFIFRQGMLATILESKKDGFVCASGFPQKEDILILATEKFNQVVAKGSLQAALEKKELDAIQEMIAATIHTGDQSGDLGVVLISFSHEKKNFIKNLKVFKKNNRNEKNQETQAKLKSGNIFSKFIKKLPERKIYIREEIGEKEKEHKRKLAVSIGIILLILLIISIFFGIEQKNKNEERARYQEILSQAQHEYDEAIEIYTLNPQRARELINESRLKIEKLEQEKIKDEEFEKLKGGLESSVEKILGEYNLAAELFLDLTLLTDRFKGDIITSFDENLYILDKTSKKIVSIAIATKRSEVVSGPSQIENPKNLTAYANKVYLSETEGIFEIGEKKIKKVDKDWGDDYLIYAYAGNIYLLDKEKNEILRFAGSQDSFSAKKSWLTPGSELDFSNIISWTIDGSVWLISGGGKIERFSLGNKINFNVSGLYPELVSAKAIYSNEELKYLYILDPEKRRVVVLTKEGEYKAQYYSEEIGNALIFQFQRKIKR</sequence>
<dbReference type="EMBL" id="MGFS01000028">
    <property type="protein sequence ID" value="OGM10787.1"/>
    <property type="molecule type" value="Genomic_DNA"/>
</dbReference>
<evidence type="ECO:0000256" key="1">
    <source>
        <dbReference type="SAM" id="Coils"/>
    </source>
</evidence>
<organism evidence="3 4">
    <name type="scientific">Candidatus Woesebacteria bacterium RBG_16_34_12</name>
    <dbReference type="NCBI Taxonomy" id="1802480"/>
    <lineage>
        <taxon>Bacteria</taxon>
        <taxon>Candidatus Woeseibacteriota</taxon>
    </lineage>
</organism>
<evidence type="ECO:0000313" key="4">
    <source>
        <dbReference type="Proteomes" id="UP000177053"/>
    </source>
</evidence>
<evidence type="ECO:0008006" key="5">
    <source>
        <dbReference type="Google" id="ProtNLM"/>
    </source>
</evidence>
<proteinExistence type="predicted"/>
<dbReference type="AlphaFoldDB" id="A0A1F7X6Y3"/>
<keyword evidence="2" id="KW-0472">Membrane</keyword>
<gene>
    <name evidence="3" type="ORF">A2Z22_02785</name>
</gene>
<evidence type="ECO:0000256" key="2">
    <source>
        <dbReference type="SAM" id="Phobius"/>
    </source>
</evidence>
<comment type="caution">
    <text evidence="3">The sequence shown here is derived from an EMBL/GenBank/DDBJ whole genome shotgun (WGS) entry which is preliminary data.</text>
</comment>
<dbReference type="Proteomes" id="UP000177053">
    <property type="component" value="Unassembled WGS sequence"/>
</dbReference>
<name>A0A1F7X6Y3_9BACT</name>
<dbReference type="SUPFAM" id="SSF101898">
    <property type="entry name" value="NHL repeat"/>
    <property type="match status" value="1"/>
</dbReference>
<feature type="transmembrane region" description="Helical" evidence="2">
    <location>
        <begin position="270"/>
        <end position="290"/>
    </location>
</feature>
<evidence type="ECO:0000313" key="3">
    <source>
        <dbReference type="EMBL" id="OGM10787.1"/>
    </source>
</evidence>
<protein>
    <recommendedName>
        <fullName evidence="5">PPM-type phosphatase domain-containing protein</fullName>
    </recommendedName>
</protein>
<feature type="coiled-coil region" evidence="1">
    <location>
        <begin position="292"/>
        <end position="319"/>
    </location>
</feature>
<reference evidence="3 4" key="1">
    <citation type="journal article" date="2016" name="Nat. Commun.">
        <title>Thousands of microbial genomes shed light on interconnected biogeochemical processes in an aquifer system.</title>
        <authorList>
            <person name="Anantharaman K."/>
            <person name="Brown C.T."/>
            <person name="Hug L.A."/>
            <person name="Sharon I."/>
            <person name="Castelle C.J."/>
            <person name="Probst A.J."/>
            <person name="Thomas B.C."/>
            <person name="Singh A."/>
            <person name="Wilkins M.J."/>
            <person name="Karaoz U."/>
            <person name="Brodie E.L."/>
            <person name="Williams K.H."/>
            <person name="Hubbard S.S."/>
            <person name="Banfield J.F."/>
        </authorList>
    </citation>
    <scope>NUCLEOTIDE SEQUENCE [LARGE SCALE GENOMIC DNA]</scope>
</reference>
<dbReference type="Gene3D" id="2.120.10.30">
    <property type="entry name" value="TolB, C-terminal domain"/>
    <property type="match status" value="1"/>
</dbReference>
<dbReference type="InterPro" id="IPR011042">
    <property type="entry name" value="6-blade_b-propeller_TolB-like"/>
</dbReference>